<dbReference type="Gene3D" id="3.40.50.150">
    <property type="entry name" value="Vaccinia Virus protein VP39"/>
    <property type="match status" value="1"/>
</dbReference>
<gene>
    <name evidence="2" type="ORF">BJ999_005500</name>
</gene>
<keyword evidence="2" id="KW-0808">Transferase</keyword>
<dbReference type="InterPro" id="IPR029063">
    <property type="entry name" value="SAM-dependent_MTases_sf"/>
</dbReference>
<dbReference type="GO" id="GO:0008168">
    <property type="term" value="F:methyltransferase activity"/>
    <property type="evidence" value="ECO:0007669"/>
    <property type="project" value="UniProtKB-KW"/>
</dbReference>
<keyword evidence="2" id="KW-0489">Methyltransferase</keyword>
<organism evidence="2 3">
    <name type="scientific">Actinomadura citrea</name>
    <dbReference type="NCBI Taxonomy" id="46158"/>
    <lineage>
        <taxon>Bacteria</taxon>
        <taxon>Bacillati</taxon>
        <taxon>Actinomycetota</taxon>
        <taxon>Actinomycetes</taxon>
        <taxon>Streptosporangiales</taxon>
        <taxon>Thermomonosporaceae</taxon>
        <taxon>Actinomadura</taxon>
    </lineage>
</organism>
<name>A0A7Y9KGZ5_9ACTN</name>
<keyword evidence="3" id="KW-1185">Reference proteome</keyword>
<reference evidence="2 3" key="1">
    <citation type="submission" date="2020-07" db="EMBL/GenBank/DDBJ databases">
        <title>Sequencing the genomes of 1000 actinobacteria strains.</title>
        <authorList>
            <person name="Klenk H.-P."/>
        </authorList>
    </citation>
    <scope>NUCLEOTIDE SEQUENCE [LARGE SCALE GENOMIC DNA]</scope>
    <source>
        <strain evidence="2 3">DSM 43461</strain>
    </source>
</reference>
<dbReference type="Proteomes" id="UP000591272">
    <property type="component" value="Unassembled WGS sequence"/>
</dbReference>
<dbReference type="SUPFAM" id="SSF53335">
    <property type="entry name" value="S-adenosyl-L-methionine-dependent methyltransferases"/>
    <property type="match status" value="1"/>
</dbReference>
<accession>A0A7Y9KGZ5</accession>
<evidence type="ECO:0000313" key="3">
    <source>
        <dbReference type="Proteomes" id="UP000591272"/>
    </source>
</evidence>
<feature type="domain" description="Methyltransferase" evidence="1">
    <location>
        <begin position="49"/>
        <end position="149"/>
    </location>
</feature>
<dbReference type="AlphaFoldDB" id="A0A7Y9KGZ5"/>
<dbReference type="GO" id="GO:0032259">
    <property type="term" value="P:methylation"/>
    <property type="evidence" value="ECO:0007669"/>
    <property type="project" value="UniProtKB-KW"/>
</dbReference>
<dbReference type="EMBL" id="JACCBT010000001">
    <property type="protein sequence ID" value="NYE15204.1"/>
    <property type="molecule type" value="Genomic_DNA"/>
</dbReference>
<dbReference type="CDD" id="cd02440">
    <property type="entry name" value="AdoMet_MTases"/>
    <property type="match status" value="1"/>
</dbReference>
<sequence>MTMLSHEVASAWTARWDVQQEGYIPDREERFTALLDALEAATGRPDPLVLDLGCGPGSLAGRILDRLPGATVVAVDADPLLLSLGRAVHAGRPGLTFTELDLREPGWAARLRLDRQADAAVSTTALHWLSAGQLRVAYGELARVLRPRGLFLNGDNLGVDDRTPGLAALDVALREREQARRFAGDRPEGWDQWWEAIAADPDLAELRAVARDETTGHHGSESELLSTHVAALREAGFEETGTLWQRGDNRLLAALLGA</sequence>
<evidence type="ECO:0000259" key="1">
    <source>
        <dbReference type="Pfam" id="PF13649"/>
    </source>
</evidence>
<comment type="caution">
    <text evidence="2">The sequence shown here is derived from an EMBL/GenBank/DDBJ whole genome shotgun (WGS) entry which is preliminary data.</text>
</comment>
<dbReference type="Pfam" id="PF13649">
    <property type="entry name" value="Methyltransf_25"/>
    <property type="match status" value="1"/>
</dbReference>
<evidence type="ECO:0000313" key="2">
    <source>
        <dbReference type="EMBL" id="NYE15204.1"/>
    </source>
</evidence>
<dbReference type="RefSeq" id="WP_229810513.1">
    <property type="nucleotide sequence ID" value="NZ_BMRD01000016.1"/>
</dbReference>
<dbReference type="InterPro" id="IPR041698">
    <property type="entry name" value="Methyltransf_25"/>
</dbReference>
<protein>
    <submittedName>
        <fullName evidence="2">SAM-dependent methyltransferase</fullName>
    </submittedName>
</protein>
<proteinExistence type="predicted"/>